<proteinExistence type="predicted"/>
<organism evidence="1 3">
    <name type="scientific">Aspergillus hiratsukae</name>
    <dbReference type="NCBI Taxonomy" id="1194566"/>
    <lineage>
        <taxon>Eukaryota</taxon>
        <taxon>Fungi</taxon>
        <taxon>Dikarya</taxon>
        <taxon>Ascomycota</taxon>
        <taxon>Pezizomycotina</taxon>
        <taxon>Eurotiomycetes</taxon>
        <taxon>Eurotiomycetidae</taxon>
        <taxon>Eurotiales</taxon>
        <taxon>Aspergillaceae</taxon>
        <taxon>Aspergillus</taxon>
        <taxon>Aspergillus subgen. Fumigati</taxon>
    </lineage>
</organism>
<protein>
    <submittedName>
        <fullName evidence="1">Uncharacterized protein</fullName>
    </submittedName>
</protein>
<accession>A0A8H6PEL1</accession>
<comment type="caution">
    <text evidence="1">The sequence shown here is derived from an EMBL/GenBank/DDBJ whole genome shotgun (WGS) entry which is preliminary data.</text>
</comment>
<dbReference type="AlphaFoldDB" id="A0A8H6PEL1"/>
<evidence type="ECO:0000313" key="2">
    <source>
        <dbReference type="EMBL" id="KAF7169790.1"/>
    </source>
</evidence>
<reference evidence="1" key="1">
    <citation type="submission" date="2020-06" db="EMBL/GenBank/DDBJ databases">
        <title>Draft genome sequences of strains closely related to Aspergillus parafelis and Aspergillus hiratsukae.</title>
        <authorList>
            <person name="Dos Santos R.A.C."/>
            <person name="Rivero-Menendez O."/>
            <person name="Steenwyk J.L."/>
            <person name="Mead M.E."/>
            <person name="Goldman G.H."/>
            <person name="Alastruey-Izquierdo A."/>
            <person name="Rokas A."/>
        </authorList>
    </citation>
    <scope>NUCLEOTIDE SEQUENCE</scope>
    <source>
        <strain evidence="1">CNM-CM5793</strain>
        <strain evidence="2">CNM-CM6106</strain>
    </source>
</reference>
<name>A0A8H6PEL1_9EURO</name>
<evidence type="ECO:0000313" key="3">
    <source>
        <dbReference type="Proteomes" id="UP000630445"/>
    </source>
</evidence>
<keyword evidence="3" id="KW-1185">Reference proteome</keyword>
<dbReference type="Proteomes" id="UP000662466">
    <property type="component" value="Unassembled WGS sequence"/>
</dbReference>
<dbReference type="EMBL" id="JACBAD010001900">
    <property type="protein sequence ID" value="KAF7128768.1"/>
    <property type="molecule type" value="Genomic_DNA"/>
</dbReference>
<gene>
    <name evidence="1" type="ORF">CNMCM5793_003677</name>
    <name evidence="2" type="ORF">CNMCM6106_004709</name>
</gene>
<dbReference type="OrthoDB" id="4384581at2759"/>
<sequence>MEEEDFQSLLWKDENMETKGYSIWTIYPRQDGDPSEASLTEAIKKAIGMDMLYGPIENSGTRPAIYWEERDDYEGIFESFMEKGLDMDGMDGIIRSSLRKDKNEVLHQPLRLVRFLSNQANLGPKKAHPNPNSVSIFRPFGGDVGYKNGMFKVYPCSHPLQTKEEVLDSCRPTEIHLAANQILIILGSAWVELSTKGGGLVMWKGCSTRIVGKLDSGEHVLPFMKPPEEESSD</sequence>
<evidence type="ECO:0000313" key="1">
    <source>
        <dbReference type="EMBL" id="KAF7128768.1"/>
    </source>
</evidence>
<dbReference type="EMBL" id="JACBAF010002021">
    <property type="protein sequence ID" value="KAF7169790.1"/>
    <property type="molecule type" value="Genomic_DNA"/>
</dbReference>
<dbReference type="Proteomes" id="UP000630445">
    <property type="component" value="Unassembled WGS sequence"/>
</dbReference>